<keyword evidence="4" id="KW-1185">Reference proteome</keyword>
<dbReference type="FunCoup" id="A8XM42">
    <property type="interactions" value="1380"/>
</dbReference>
<feature type="transmembrane region" description="Helical" evidence="2">
    <location>
        <begin position="60"/>
        <end position="82"/>
    </location>
</feature>
<evidence type="ECO:0000256" key="1">
    <source>
        <dbReference type="SAM" id="MobiDB-lite"/>
    </source>
</evidence>
<dbReference type="AlphaFoldDB" id="A8XM42"/>
<feature type="transmembrane region" description="Helical" evidence="2">
    <location>
        <begin position="30"/>
        <end position="48"/>
    </location>
</feature>
<keyword evidence="2" id="KW-0812">Transmembrane</keyword>
<dbReference type="OMA" id="AISLWYL"/>
<dbReference type="KEGG" id="cbr:CBG_15575"/>
<dbReference type="InterPro" id="IPR019422">
    <property type="entry name" value="7TM_GPCR_serpentine_rcpt_Srh"/>
</dbReference>
<feature type="transmembrane region" description="Helical" evidence="2">
    <location>
        <begin position="249"/>
        <end position="282"/>
    </location>
</feature>
<dbReference type="CTD" id="8587433"/>
<name>A8XM42_CAEBR</name>
<dbReference type="HOGENOM" id="CLU_757030_0_0_1"/>
<proteinExistence type="predicted"/>
<dbReference type="Proteomes" id="UP000008549">
    <property type="component" value="Unassembled WGS sequence"/>
</dbReference>
<keyword evidence="2" id="KW-0472">Membrane</keyword>
<dbReference type="InParanoid" id="A8XM42"/>
<accession>A8XM42</accession>
<reference evidence="3 4" key="2">
    <citation type="journal article" date="2011" name="PLoS Genet.">
        <title>Caenorhabditis briggsae recombinant inbred line genotypes reveal inter-strain incompatibility and the evolution of recombination.</title>
        <authorList>
            <person name="Ross J.A."/>
            <person name="Koboldt D.C."/>
            <person name="Staisch J.E."/>
            <person name="Chamberlin H.M."/>
            <person name="Gupta B.P."/>
            <person name="Miller R.D."/>
            <person name="Baird S.E."/>
            <person name="Haag E.S."/>
        </authorList>
    </citation>
    <scope>NUCLEOTIDE SEQUENCE [LARGE SCALE GENOMIC DNA]</scope>
    <source>
        <strain evidence="3 4">AF16</strain>
    </source>
</reference>
<evidence type="ECO:0000313" key="3">
    <source>
        <dbReference type="EMBL" id="CAP33717.1"/>
    </source>
</evidence>
<keyword evidence="2" id="KW-1133">Transmembrane helix</keyword>
<evidence type="ECO:0000313" key="4">
    <source>
        <dbReference type="Proteomes" id="UP000008549"/>
    </source>
</evidence>
<feature type="transmembrane region" description="Helical" evidence="2">
    <location>
        <begin position="146"/>
        <end position="167"/>
    </location>
</feature>
<dbReference type="Pfam" id="PF10318">
    <property type="entry name" value="7TM_GPCR_Srh"/>
    <property type="match status" value="1"/>
</dbReference>
<feature type="transmembrane region" description="Helical" evidence="2">
    <location>
        <begin position="288"/>
        <end position="312"/>
    </location>
</feature>
<feature type="transmembrane region" description="Helical" evidence="2">
    <location>
        <begin position="207"/>
        <end position="228"/>
    </location>
</feature>
<dbReference type="GeneID" id="8587433"/>
<dbReference type="EMBL" id="HE601046">
    <property type="protein sequence ID" value="CAP33717.1"/>
    <property type="molecule type" value="Genomic_DNA"/>
</dbReference>
<dbReference type="eggNOG" id="ENOG502TMDV">
    <property type="taxonomic scope" value="Eukaryota"/>
</dbReference>
<gene>
    <name evidence="3 5" type="ORF">CBG15575</name>
    <name evidence="3" type="ORF">CBG_15575</name>
</gene>
<feature type="region of interest" description="Disordered" evidence="1">
    <location>
        <begin position="345"/>
        <end position="366"/>
    </location>
</feature>
<sequence>MPSDIEISGFYNSIKEQETYFTWLRRYMEITSVLNIIFVTLTFYLIRTEGKNLKPEYKQVLLCNLFLPAIFSLYMGFVYQPYIVFPYHLLLTVGFFRFGPFVTAHLFNICCTVAILCSMGFIYSFWFNYITICFRISKQSSTKSNLIGLIIGVIFTIVNFVLMTIGVDDHQYEDRDNLFEGDEKLRYFFDEYSIAIVRVRDKWSLKALSVEAFVGITVVVVVIPIITIKSHTTLSRIHNMISKQTLIQLKNALAISLWYLFQFGLLVGIPAATAMALLLMHYAPSETFPLALVVLAPTQLTCPVICVLYLSVIKPLRYGFLRLVGLQRFAPKSAVKISTQSQLSTFTSHAPPTRKHRNPYGSIRLQ</sequence>
<protein>
    <submittedName>
        <fullName evidence="3">Protein CBG15575</fullName>
    </submittedName>
</protein>
<reference evidence="3 4" key="1">
    <citation type="journal article" date="2003" name="PLoS Biol.">
        <title>The genome sequence of Caenorhabditis briggsae: a platform for comparative genomics.</title>
        <authorList>
            <person name="Stein L.D."/>
            <person name="Bao Z."/>
            <person name="Blasiar D."/>
            <person name="Blumenthal T."/>
            <person name="Brent M.R."/>
            <person name="Chen N."/>
            <person name="Chinwalla A."/>
            <person name="Clarke L."/>
            <person name="Clee C."/>
            <person name="Coghlan A."/>
            <person name="Coulson A."/>
            <person name="D'Eustachio P."/>
            <person name="Fitch D.H."/>
            <person name="Fulton L.A."/>
            <person name="Fulton R.E."/>
            <person name="Griffiths-Jones S."/>
            <person name="Harris T.W."/>
            <person name="Hillier L.W."/>
            <person name="Kamath R."/>
            <person name="Kuwabara P.E."/>
            <person name="Mardis E.R."/>
            <person name="Marra M.A."/>
            <person name="Miner T.L."/>
            <person name="Minx P."/>
            <person name="Mullikin J.C."/>
            <person name="Plumb R.W."/>
            <person name="Rogers J."/>
            <person name="Schein J.E."/>
            <person name="Sohrmann M."/>
            <person name="Spieth J."/>
            <person name="Stajich J.E."/>
            <person name="Wei C."/>
            <person name="Willey D."/>
            <person name="Wilson R.K."/>
            <person name="Durbin R."/>
            <person name="Waterston R.H."/>
        </authorList>
    </citation>
    <scope>NUCLEOTIDE SEQUENCE [LARGE SCALE GENOMIC DNA]</scope>
    <source>
        <strain evidence="3 4">AF16</strain>
    </source>
</reference>
<evidence type="ECO:0000256" key="2">
    <source>
        <dbReference type="SAM" id="Phobius"/>
    </source>
</evidence>
<feature type="transmembrane region" description="Helical" evidence="2">
    <location>
        <begin position="102"/>
        <end position="126"/>
    </location>
</feature>
<dbReference type="RefSeq" id="XP_002645434.1">
    <property type="nucleotide sequence ID" value="XM_002645388.1"/>
</dbReference>
<dbReference type="WormBase" id="CBG15575">
    <property type="protein sequence ID" value="CBP18435"/>
    <property type="gene ID" value="WBGene00035767"/>
</dbReference>
<organism evidence="3 4">
    <name type="scientific">Caenorhabditis briggsae</name>
    <dbReference type="NCBI Taxonomy" id="6238"/>
    <lineage>
        <taxon>Eukaryota</taxon>
        <taxon>Metazoa</taxon>
        <taxon>Ecdysozoa</taxon>
        <taxon>Nematoda</taxon>
        <taxon>Chromadorea</taxon>
        <taxon>Rhabditida</taxon>
        <taxon>Rhabditina</taxon>
        <taxon>Rhabditomorpha</taxon>
        <taxon>Rhabditoidea</taxon>
        <taxon>Rhabditidae</taxon>
        <taxon>Peloderinae</taxon>
        <taxon>Caenorhabditis</taxon>
    </lineage>
</organism>
<evidence type="ECO:0000313" key="5">
    <source>
        <dbReference type="WormBase" id="CBG15575"/>
    </source>
</evidence>